<name>A0A7C3WI79_9BACT</name>
<dbReference type="PROSITE" id="PS50005">
    <property type="entry name" value="TPR"/>
    <property type="match status" value="4"/>
</dbReference>
<dbReference type="Pfam" id="PF02624">
    <property type="entry name" value="YcaO"/>
    <property type="match status" value="1"/>
</dbReference>
<reference evidence="3" key="1">
    <citation type="journal article" date="2020" name="mSystems">
        <title>Genome- and Community-Level Interaction Insights into Carbon Utilization and Element Cycling Functions of Hydrothermarchaeota in Hydrothermal Sediment.</title>
        <authorList>
            <person name="Zhou Z."/>
            <person name="Liu Y."/>
            <person name="Xu W."/>
            <person name="Pan J."/>
            <person name="Luo Z.H."/>
            <person name="Li M."/>
        </authorList>
    </citation>
    <scope>NUCLEOTIDE SEQUENCE [LARGE SCALE GENOMIC DNA]</scope>
    <source>
        <strain evidence="3">SpSt-776</strain>
    </source>
</reference>
<dbReference type="PROSITE" id="PS50293">
    <property type="entry name" value="TPR_REGION"/>
    <property type="match status" value="2"/>
</dbReference>
<dbReference type="Gene3D" id="3.30.40.250">
    <property type="match status" value="1"/>
</dbReference>
<dbReference type="SUPFAM" id="SSF48452">
    <property type="entry name" value="TPR-like"/>
    <property type="match status" value="1"/>
</dbReference>
<feature type="repeat" description="TPR" evidence="1">
    <location>
        <begin position="423"/>
        <end position="456"/>
    </location>
</feature>
<dbReference type="PROSITE" id="PS51664">
    <property type="entry name" value="YCAO"/>
    <property type="match status" value="1"/>
</dbReference>
<feature type="repeat" description="TPR" evidence="1">
    <location>
        <begin position="528"/>
        <end position="561"/>
    </location>
</feature>
<evidence type="ECO:0000259" key="2">
    <source>
        <dbReference type="PROSITE" id="PS51664"/>
    </source>
</evidence>
<sequence length="573" mass="63935">MLKVLQLSDVYKGYTYDLDKLVPPEKTVARVKNRLARLDLKILKDTVRIDSGRLDIPVYISLLDVDAARVVPSRKQMGKGATPAQAEASALMELVERFSFFSYLEEGRLLFATPRELDGLALPFRYLARSLFDESPEAEKAAELYRDWPLYFAPATNLTTGQAVLVPIHWFYLIEEYNGPAAGNCREEAVLQGLCEVVERHVGSVISHERRVTPAIEAESVTDPAARELLEKFRWNGIRVFLRDFSLDTGIPSVGALAYDPATFPESSEIIFTCGTATSPEKSLARALTEIAQLAGDFHRRTSYRPTLPKYATLEEAAYLLEPGPKVPIQALPDISHENFAEEVRRCLRALAKSGLEVLAVETTHPALNIPAFYILIPGTHFLDRTRDTNVVFHLAKVACLYAPPDLALEALQRLDRAFPARFDVHFFLGVTLENLGRAESALHCFEKSLRLGPPARETASIYVHLGSAYKDLGDYAKAAAVLRQARELNPDLKEAHHLLGFCFFKLEKYHQAVECFERAIELDPGSGIDYANLGINLLRLGHVQEAAYVLRQALDLDPTLDFARQALEKVSG</sequence>
<dbReference type="AlphaFoldDB" id="A0A7C3WI79"/>
<dbReference type="NCBIfam" id="TIGR00702">
    <property type="entry name" value="YcaO-type kinase domain"/>
    <property type="match status" value="1"/>
</dbReference>
<keyword evidence="1" id="KW-0802">TPR repeat</keyword>
<feature type="domain" description="YcaO" evidence="2">
    <location>
        <begin position="78"/>
        <end position="429"/>
    </location>
</feature>
<dbReference type="PANTHER" id="PTHR37809">
    <property type="entry name" value="RIBOSOMAL PROTEIN S12 METHYLTHIOTRANSFERASE ACCESSORY FACTOR YCAO"/>
    <property type="match status" value="1"/>
</dbReference>
<dbReference type="SMART" id="SM00028">
    <property type="entry name" value="TPR"/>
    <property type="match status" value="4"/>
</dbReference>
<dbReference type="Pfam" id="PF13424">
    <property type="entry name" value="TPR_12"/>
    <property type="match status" value="1"/>
</dbReference>
<protein>
    <submittedName>
        <fullName evidence="3">Tetratricopeptide repeat protein</fullName>
    </submittedName>
</protein>
<evidence type="ECO:0000313" key="3">
    <source>
        <dbReference type="EMBL" id="HGB15269.1"/>
    </source>
</evidence>
<dbReference type="PANTHER" id="PTHR37809:SF1">
    <property type="entry name" value="RIBOSOMAL PROTEIN S12 METHYLTHIOTRANSFERASE ACCESSORY FACTOR YCAO"/>
    <property type="match status" value="1"/>
</dbReference>
<dbReference type="InterPro" id="IPR019734">
    <property type="entry name" value="TPR_rpt"/>
</dbReference>
<dbReference type="Gene3D" id="1.25.40.10">
    <property type="entry name" value="Tetratricopeptide repeat domain"/>
    <property type="match status" value="1"/>
</dbReference>
<organism evidence="3">
    <name type="scientific">Desulfobacca acetoxidans</name>
    <dbReference type="NCBI Taxonomy" id="60893"/>
    <lineage>
        <taxon>Bacteria</taxon>
        <taxon>Pseudomonadati</taxon>
        <taxon>Thermodesulfobacteriota</taxon>
        <taxon>Desulfobaccia</taxon>
        <taxon>Desulfobaccales</taxon>
        <taxon>Desulfobaccaceae</taxon>
        <taxon>Desulfobacca</taxon>
    </lineage>
</organism>
<dbReference type="Gene3D" id="3.30.1330.230">
    <property type="match status" value="1"/>
</dbReference>
<comment type="caution">
    <text evidence="3">The sequence shown here is derived from an EMBL/GenBank/DDBJ whole genome shotgun (WGS) entry which is preliminary data.</text>
</comment>
<dbReference type="EMBL" id="DTHB01000053">
    <property type="protein sequence ID" value="HGB15269.1"/>
    <property type="molecule type" value="Genomic_DNA"/>
</dbReference>
<proteinExistence type="predicted"/>
<evidence type="ECO:0000256" key="1">
    <source>
        <dbReference type="PROSITE-ProRule" id="PRU00339"/>
    </source>
</evidence>
<dbReference type="Pfam" id="PF00515">
    <property type="entry name" value="TPR_1"/>
    <property type="match status" value="1"/>
</dbReference>
<gene>
    <name evidence="3" type="ORF">ENV62_08555</name>
</gene>
<dbReference type="InterPro" id="IPR011990">
    <property type="entry name" value="TPR-like_helical_dom_sf"/>
</dbReference>
<feature type="repeat" description="TPR" evidence="1">
    <location>
        <begin position="460"/>
        <end position="493"/>
    </location>
</feature>
<accession>A0A7C3WI79</accession>
<dbReference type="InterPro" id="IPR003776">
    <property type="entry name" value="YcaO-like_dom"/>
</dbReference>
<feature type="repeat" description="TPR" evidence="1">
    <location>
        <begin position="494"/>
        <end position="527"/>
    </location>
</feature>
<dbReference type="Gene3D" id="3.30.160.660">
    <property type="match status" value="1"/>
</dbReference>